<accession>E5ALB3</accession>
<gene>
    <name evidence="1" type="ordered locus">RBRH_01955</name>
</gene>
<proteinExistence type="predicted"/>
<name>E5ALB3_MYCRK</name>
<dbReference type="AlphaFoldDB" id="E5ALB3"/>
<protein>
    <submittedName>
        <fullName evidence="1">Uncharacterized protein</fullName>
    </submittedName>
</protein>
<sequence length="58" mass="6075">MAMAIPFVAKFSAVTAFIHINSLPPNRPMEIAALVPPRFASAHAAQIAISCLSLPGCL</sequence>
<dbReference type="HOGENOM" id="CLU_2970639_0_0_4"/>
<dbReference type="Proteomes" id="UP000007437">
    <property type="component" value="Chromosome"/>
</dbReference>
<reference evidence="1 2" key="1">
    <citation type="journal article" date="2011" name="J. Bacteriol.">
        <title>Complete genome sequence of Burkholderia rhizoxinica, an endosymbiont of Rhizopus microsporus.</title>
        <authorList>
            <person name="Lackner G."/>
            <person name="Moebius N."/>
            <person name="Partida-Martinez L."/>
            <person name="Hertweck C."/>
        </authorList>
    </citation>
    <scope>NUCLEOTIDE SEQUENCE [LARGE SCALE GENOMIC DNA]</scope>
    <source>
        <strain evidence="2">DSM 19002 / CIP 109453 / HKI 454</strain>
    </source>
</reference>
<dbReference type="KEGG" id="brh:RBRH_01955"/>
<evidence type="ECO:0000313" key="1">
    <source>
        <dbReference type="EMBL" id="CBW73786.1"/>
    </source>
</evidence>
<dbReference type="EMBL" id="FR687359">
    <property type="protein sequence ID" value="CBW73786.1"/>
    <property type="molecule type" value="Genomic_DNA"/>
</dbReference>
<evidence type="ECO:0000313" key="2">
    <source>
        <dbReference type="Proteomes" id="UP000007437"/>
    </source>
</evidence>
<organism evidence="1 2">
    <name type="scientific">Mycetohabitans rhizoxinica (strain DSM 19002 / CIP 109453 / HKI 454)</name>
    <name type="common">Paraburkholderia rhizoxinica</name>
    <dbReference type="NCBI Taxonomy" id="882378"/>
    <lineage>
        <taxon>Bacteria</taxon>
        <taxon>Pseudomonadati</taxon>
        <taxon>Pseudomonadota</taxon>
        <taxon>Betaproteobacteria</taxon>
        <taxon>Burkholderiales</taxon>
        <taxon>Burkholderiaceae</taxon>
        <taxon>Mycetohabitans</taxon>
    </lineage>
</organism>
<dbReference type="STRING" id="882378.RBRH_01955"/>